<feature type="compositionally biased region" description="Basic and acidic residues" evidence="1">
    <location>
        <begin position="297"/>
        <end position="312"/>
    </location>
</feature>
<dbReference type="EMBL" id="SJPJ01000001">
    <property type="protein sequence ID" value="TWT79334.1"/>
    <property type="molecule type" value="Genomic_DNA"/>
</dbReference>
<accession>A0A5C5YWC6</accession>
<feature type="chain" id="PRO_5023025718" description="Secreted protein" evidence="2">
    <location>
        <begin position="25"/>
        <end position="320"/>
    </location>
</feature>
<dbReference type="RefSeq" id="WP_146394575.1">
    <property type="nucleotide sequence ID" value="NZ_SJPJ01000001.1"/>
</dbReference>
<keyword evidence="2" id="KW-0732">Signal</keyword>
<proteinExistence type="predicted"/>
<comment type="caution">
    <text evidence="3">The sequence shown here is derived from an EMBL/GenBank/DDBJ whole genome shotgun (WGS) entry which is preliminary data.</text>
</comment>
<gene>
    <name evidence="3" type="ORF">CA13_07330</name>
</gene>
<dbReference type="Proteomes" id="UP000315010">
    <property type="component" value="Unassembled WGS sequence"/>
</dbReference>
<protein>
    <recommendedName>
        <fullName evidence="5">Secreted protein</fullName>
    </recommendedName>
</protein>
<dbReference type="InterPro" id="IPR047750">
    <property type="entry name" value="YdjY-like"/>
</dbReference>
<organism evidence="3 4">
    <name type="scientific">Novipirellula herctigrandis</name>
    <dbReference type="NCBI Taxonomy" id="2527986"/>
    <lineage>
        <taxon>Bacteria</taxon>
        <taxon>Pseudomonadati</taxon>
        <taxon>Planctomycetota</taxon>
        <taxon>Planctomycetia</taxon>
        <taxon>Pirellulales</taxon>
        <taxon>Pirellulaceae</taxon>
        <taxon>Novipirellula</taxon>
    </lineage>
</organism>
<evidence type="ECO:0000313" key="4">
    <source>
        <dbReference type="Proteomes" id="UP000315010"/>
    </source>
</evidence>
<name>A0A5C5YWC6_9BACT</name>
<evidence type="ECO:0000256" key="2">
    <source>
        <dbReference type="SAM" id="SignalP"/>
    </source>
</evidence>
<sequence precursor="true">MKIRNSLFCWMFSASLVAFVTVNAAAQTTPKPTAPLPSQRLLPTQAELTEMMDEDEDEEKPAETHKALENEPAVENQTSAEKKPTVEEALRDAFLPPPHARPLRKDSFLWVDRDKKRVYIDGYLAMDRGPLEMFACPRGTKEHESIVATIARSSEVHAALLAVGTMPGTPVRFDPEFLPPTGQRVRVWVSWRDEKGKYHVSDARRWVKESESGKQMQPDWVFAGSGFWTDPSDNKQYYRADGGDMICVSNFSSAMLDIGAASSASADSLLYTPFTGRIPPRHTLVRLTLVPIPIPTDKPKHEDAIDPDKPPGDEILPVKK</sequence>
<feature type="region of interest" description="Disordered" evidence="1">
    <location>
        <begin position="296"/>
        <end position="320"/>
    </location>
</feature>
<feature type="compositionally biased region" description="Acidic residues" evidence="1">
    <location>
        <begin position="51"/>
        <end position="60"/>
    </location>
</feature>
<evidence type="ECO:0000313" key="3">
    <source>
        <dbReference type="EMBL" id="TWT79334.1"/>
    </source>
</evidence>
<dbReference type="NCBIfam" id="NF040466">
    <property type="entry name" value="ydjY_domain"/>
    <property type="match status" value="1"/>
</dbReference>
<reference evidence="3 4" key="1">
    <citation type="submission" date="2019-02" db="EMBL/GenBank/DDBJ databases">
        <title>Deep-cultivation of Planctomycetes and their phenomic and genomic characterization uncovers novel biology.</title>
        <authorList>
            <person name="Wiegand S."/>
            <person name="Jogler M."/>
            <person name="Boedeker C."/>
            <person name="Pinto D."/>
            <person name="Vollmers J."/>
            <person name="Rivas-Marin E."/>
            <person name="Kohn T."/>
            <person name="Peeters S.H."/>
            <person name="Heuer A."/>
            <person name="Rast P."/>
            <person name="Oberbeckmann S."/>
            <person name="Bunk B."/>
            <person name="Jeske O."/>
            <person name="Meyerdierks A."/>
            <person name="Storesund J.E."/>
            <person name="Kallscheuer N."/>
            <person name="Luecker S."/>
            <person name="Lage O.M."/>
            <person name="Pohl T."/>
            <person name="Merkel B.J."/>
            <person name="Hornburger P."/>
            <person name="Mueller R.-W."/>
            <person name="Bruemmer F."/>
            <person name="Labrenz M."/>
            <person name="Spormann A.M."/>
            <person name="Op Den Camp H."/>
            <person name="Overmann J."/>
            <person name="Amann R."/>
            <person name="Jetten M.S.M."/>
            <person name="Mascher T."/>
            <person name="Medema M.H."/>
            <person name="Devos D.P."/>
            <person name="Kaster A.-K."/>
            <person name="Ovreas L."/>
            <person name="Rohde M."/>
            <person name="Galperin M.Y."/>
            <person name="Jogler C."/>
        </authorList>
    </citation>
    <scope>NUCLEOTIDE SEQUENCE [LARGE SCALE GENOMIC DNA]</scope>
    <source>
        <strain evidence="3 4">CA13</strain>
    </source>
</reference>
<keyword evidence="4" id="KW-1185">Reference proteome</keyword>
<evidence type="ECO:0008006" key="5">
    <source>
        <dbReference type="Google" id="ProtNLM"/>
    </source>
</evidence>
<evidence type="ECO:0000256" key="1">
    <source>
        <dbReference type="SAM" id="MobiDB-lite"/>
    </source>
</evidence>
<feature type="signal peptide" evidence="2">
    <location>
        <begin position="1"/>
        <end position="24"/>
    </location>
</feature>
<dbReference type="OrthoDB" id="247135at2"/>
<dbReference type="AlphaFoldDB" id="A0A5C5YWC6"/>
<feature type="region of interest" description="Disordered" evidence="1">
    <location>
        <begin position="51"/>
        <end position="85"/>
    </location>
</feature>